<feature type="compositionally biased region" description="Polar residues" evidence="9">
    <location>
        <begin position="174"/>
        <end position="183"/>
    </location>
</feature>
<dbReference type="OrthoDB" id="630188at2759"/>
<feature type="compositionally biased region" description="Polar residues" evidence="9">
    <location>
        <begin position="385"/>
        <end position="395"/>
    </location>
</feature>
<evidence type="ECO:0000259" key="11">
    <source>
        <dbReference type="Pfam" id="PF13839"/>
    </source>
</evidence>
<feature type="compositionally biased region" description="Low complexity" evidence="9">
    <location>
        <begin position="367"/>
        <end position="384"/>
    </location>
</feature>
<feature type="compositionally biased region" description="Low complexity" evidence="9">
    <location>
        <begin position="124"/>
        <end position="138"/>
    </location>
</feature>
<name>A0A811S7J9_9POAL</name>
<keyword evidence="5" id="KW-0735">Signal-anchor</keyword>
<dbReference type="Proteomes" id="UP000604825">
    <property type="component" value="Unassembled WGS sequence"/>
</dbReference>
<feature type="compositionally biased region" description="Low complexity" evidence="9">
    <location>
        <begin position="207"/>
        <end position="219"/>
    </location>
</feature>
<dbReference type="EMBL" id="CAJGYO010000018">
    <property type="protein sequence ID" value="CAD6337292.1"/>
    <property type="molecule type" value="Genomic_DNA"/>
</dbReference>
<evidence type="ECO:0000256" key="10">
    <source>
        <dbReference type="SAM" id="Phobius"/>
    </source>
</evidence>
<keyword evidence="8 10" id="KW-0472">Membrane</keyword>
<feature type="compositionally biased region" description="Polar residues" evidence="9">
    <location>
        <begin position="475"/>
        <end position="486"/>
    </location>
</feature>
<evidence type="ECO:0000313" key="13">
    <source>
        <dbReference type="EMBL" id="CAD6337292.1"/>
    </source>
</evidence>
<sequence length="872" mass="91055">MKSLWKQSGGLVCADAGPLSPLGGRSRRRARLTLYAFAVAFAAFTFYVALASPPSSAGAGAGASWFGGVYASTAPYRSQISSLFSSILPADSPAPSPEPLRVTSGGSGGGGGQVTRDASTVQVGSAAGSNSSATAGSSKQLGSGGAAPIGNGGAGSVPLAADLAGTGIGGGGAPTNSSASSDGAPNDAVDLNKRSHGGVSTGGGSGSPASSSPVHGAAAEVGDNSVDGPNKQSGSGSGALSNAAAGHGSTVRAEAKVASDVSTNSSAGSGSLGKVDLSTGSSNNLAGSGSGVSGSGSVAGNSSTVKPHAGDAVRAGSRGSSGNGTDTKVDLNKGSDAQLGNPNGDASHTSDVSSSLGKSKDTMAVTSESSSSDAQPDSGSGDASHQSPGSSSPVKSNAGDGEVEGSKGNVSVIPTSNQTGSLALVGQKDVGSPRNNNTVVASPPVKNQEQTQSQVAPSGSTDTVNNPKGDAAQGSAGSSENHSAQANSSKSGNYSKGNRSSIKQDGGSGGNKKADWFKEVASCDMFHGNWVRDDSYPLYPEGSCPHIDEPFDCYLNGRRDLAYQKLRWQPSGCSIPRLNPTDMLERLRGKRLVFVGDSLNRNMWESLVCILRNSVKDKRKVFEASGRREFKTEGSYSFLFTDYNCSVEFFRSPFLVQEWEMQVSSGKKKETLRLDLVEQSSLKYKDADFLIFNTGHWWTHEKTALGKDYYQEGNHVYNELNVMDAFHKALLTWSKWIDANVNPRKTAVLFRGYSASHFSGGQWNSGGSCDKESEPITNEQYLSTYPPKMSILEDVIHKMKTPVVYLNITRMTDYRKDAHPSIYRKQNLTDEERRSPERYQDCSHWCLPGVPDSWNELVYAQLLIRQHQMRQQ</sequence>
<evidence type="ECO:0000256" key="9">
    <source>
        <dbReference type="SAM" id="MobiDB-lite"/>
    </source>
</evidence>
<feature type="compositionally biased region" description="Low complexity" evidence="9">
    <location>
        <begin position="295"/>
        <end position="305"/>
    </location>
</feature>
<dbReference type="AlphaFoldDB" id="A0A811S7J9"/>
<evidence type="ECO:0000259" key="12">
    <source>
        <dbReference type="Pfam" id="PF14416"/>
    </source>
</evidence>
<proteinExistence type="inferred from homology"/>
<feature type="transmembrane region" description="Helical" evidence="10">
    <location>
        <begin position="32"/>
        <end position="50"/>
    </location>
</feature>
<evidence type="ECO:0000256" key="1">
    <source>
        <dbReference type="ARBA" id="ARBA00004323"/>
    </source>
</evidence>
<feature type="region of interest" description="Disordered" evidence="9">
    <location>
        <begin position="91"/>
        <end position="143"/>
    </location>
</feature>
<evidence type="ECO:0000313" key="14">
    <source>
        <dbReference type="Proteomes" id="UP000604825"/>
    </source>
</evidence>
<reference evidence="13" key="1">
    <citation type="submission" date="2020-10" db="EMBL/GenBank/DDBJ databases">
        <authorList>
            <person name="Han B."/>
            <person name="Lu T."/>
            <person name="Zhao Q."/>
            <person name="Huang X."/>
            <person name="Zhao Y."/>
        </authorList>
    </citation>
    <scope>NUCLEOTIDE SEQUENCE</scope>
</reference>
<feature type="compositionally biased region" description="Low complexity" evidence="9">
    <location>
        <begin position="277"/>
        <end position="287"/>
    </location>
</feature>
<evidence type="ECO:0000256" key="8">
    <source>
        <dbReference type="ARBA" id="ARBA00023136"/>
    </source>
</evidence>
<dbReference type="PANTHER" id="PTHR32285:SF22">
    <property type="entry name" value="PROTEIN TRICHOME BIREFRINGENCE"/>
    <property type="match status" value="1"/>
</dbReference>
<dbReference type="Pfam" id="PF14416">
    <property type="entry name" value="PMR5N"/>
    <property type="match status" value="1"/>
</dbReference>
<feature type="region of interest" description="Disordered" evidence="9">
    <location>
        <begin position="171"/>
        <end position="514"/>
    </location>
</feature>
<evidence type="ECO:0000256" key="2">
    <source>
        <dbReference type="ARBA" id="ARBA00007727"/>
    </source>
</evidence>
<evidence type="ECO:0000256" key="3">
    <source>
        <dbReference type="ARBA" id="ARBA00022679"/>
    </source>
</evidence>
<evidence type="ECO:0008006" key="15">
    <source>
        <dbReference type="Google" id="ProtNLM"/>
    </source>
</evidence>
<feature type="compositionally biased region" description="Low complexity" evidence="9">
    <location>
        <begin position="238"/>
        <end position="249"/>
    </location>
</feature>
<evidence type="ECO:0000256" key="4">
    <source>
        <dbReference type="ARBA" id="ARBA00022692"/>
    </source>
</evidence>
<dbReference type="InterPro" id="IPR029962">
    <property type="entry name" value="TBL"/>
</dbReference>
<evidence type="ECO:0000256" key="5">
    <source>
        <dbReference type="ARBA" id="ARBA00022968"/>
    </source>
</evidence>
<evidence type="ECO:0000256" key="6">
    <source>
        <dbReference type="ARBA" id="ARBA00022989"/>
    </source>
</evidence>
<keyword evidence="7" id="KW-0333">Golgi apparatus</keyword>
<feature type="compositionally biased region" description="Polar residues" evidence="9">
    <location>
        <begin position="338"/>
        <end position="357"/>
    </location>
</feature>
<comment type="subcellular location">
    <subcellularLocation>
        <location evidence="1">Golgi apparatus membrane</location>
        <topology evidence="1">Single-pass type II membrane protein</topology>
    </subcellularLocation>
</comment>
<feature type="compositionally biased region" description="Polar residues" evidence="9">
    <location>
        <begin position="433"/>
        <end position="466"/>
    </location>
</feature>
<comment type="caution">
    <text evidence="13">The sequence shown here is derived from an EMBL/GenBank/DDBJ whole genome shotgun (WGS) entry which is preliminary data.</text>
</comment>
<accession>A0A811S7J9</accession>
<keyword evidence="6 10" id="KW-1133">Transmembrane helix</keyword>
<organism evidence="13 14">
    <name type="scientific">Miscanthus lutarioriparius</name>
    <dbReference type="NCBI Taxonomy" id="422564"/>
    <lineage>
        <taxon>Eukaryota</taxon>
        <taxon>Viridiplantae</taxon>
        <taxon>Streptophyta</taxon>
        <taxon>Embryophyta</taxon>
        <taxon>Tracheophyta</taxon>
        <taxon>Spermatophyta</taxon>
        <taxon>Magnoliopsida</taxon>
        <taxon>Liliopsida</taxon>
        <taxon>Poales</taxon>
        <taxon>Poaceae</taxon>
        <taxon>PACMAD clade</taxon>
        <taxon>Panicoideae</taxon>
        <taxon>Andropogonodae</taxon>
        <taxon>Andropogoneae</taxon>
        <taxon>Saccharinae</taxon>
        <taxon>Miscanthus</taxon>
    </lineage>
</organism>
<feature type="domain" description="Trichome birefringence-like N-terminal" evidence="12">
    <location>
        <begin position="522"/>
        <end position="574"/>
    </location>
</feature>
<keyword evidence="4 10" id="KW-0812">Transmembrane</keyword>
<comment type="similarity">
    <text evidence="2">Belongs to the PC-esterase family. TBL subfamily.</text>
</comment>
<dbReference type="PANTHER" id="PTHR32285">
    <property type="entry name" value="PROTEIN TRICHOME BIREFRINGENCE-LIKE 9-RELATED"/>
    <property type="match status" value="1"/>
</dbReference>
<feature type="compositionally biased region" description="Polar residues" evidence="9">
    <location>
        <begin position="260"/>
        <end position="269"/>
    </location>
</feature>
<keyword evidence="14" id="KW-1185">Reference proteome</keyword>
<feature type="compositionally biased region" description="Polar residues" evidence="9">
    <location>
        <begin position="408"/>
        <end position="421"/>
    </location>
</feature>
<protein>
    <recommendedName>
        <fullName evidence="15">Trichome birefringence-like N-terminal domain-containing protein</fullName>
    </recommendedName>
</protein>
<dbReference type="GO" id="GO:1990538">
    <property type="term" value="F:xylan O-acetyltransferase activity"/>
    <property type="evidence" value="ECO:0007669"/>
    <property type="project" value="UniProtKB-ARBA"/>
</dbReference>
<feature type="domain" description="Trichome birefringence-like C-terminal" evidence="11">
    <location>
        <begin position="575"/>
        <end position="860"/>
    </location>
</feature>
<dbReference type="Pfam" id="PF13839">
    <property type="entry name" value="PC-Esterase"/>
    <property type="match status" value="1"/>
</dbReference>
<evidence type="ECO:0000256" key="7">
    <source>
        <dbReference type="ARBA" id="ARBA00023034"/>
    </source>
</evidence>
<dbReference type="GO" id="GO:0000139">
    <property type="term" value="C:Golgi membrane"/>
    <property type="evidence" value="ECO:0007669"/>
    <property type="project" value="UniProtKB-SubCell"/>
</dbReference>
<keyword evidence="3" id="KW-0808">Transferase</keyword>
<dbReference type="InterPro" id="IPR025846">
    <property type="entry name" value="TBL_N"/>
</dbReference>
<dbReference type="InterPro" id="IPR026057">
    <property type="entry name" value="TBL_C"/>
</dbReference>
<gene>
    <name evidence="13" type="ORF">NCGR_LOCUS61390</name>
</gene>
<feature type="compositionally biased region" description="Low complexity" evidence="9">
    <location>
        <begin position="487"/>
        <end position="501"/>
    </location>
</feature>